<dbReference type="PANTHER" id="PTHR46124:SF2">
    <property type="entry name" value="D-AMINOACYL-TRNA DEACYLASE"/>
    <property type="match status" value="1"/>
</dbReference>
<dbReference type="SUPFAM" id="SSF51556">
    <property type="entry name" value="Metallo-dependent hydrolases"/>
    <property type="match status" value="1"/>
</dbReference>
<dbReference type="Pfam" id="PF01026">
    <property type="entry name" value="TatD_DNase"/>
    <property type="match status" value="1"/>
</dbReference>
<protein>
    <submittedName>
        <fullName evidence="1">TatD family hydrolase</fullName>
    </submittedName>
</protein>
<organism evidence="1 2">
    <name type="scientific">Jingyaoa shaoxingensis</name>
    <dbReference type="NCBI Taxonomy" id="2763671"/>
    <lineage>
        <taxon>Bacteria</taxon>
        <taxon>Bacillati</taxon>
        <taxon>Bacillota</taxon>
        <taxon>Clostridia</taxon>
        <taxon>Lachnospirales</taxon>
        <taxon>Lachnospiraceae</taxon>
        <taxon>Jingyaoa</taxon>
    </lineage>
</organism>
<proteinExistence type="predicted"/>
<name>A0ABR7N5X4_9FIRM</name>
<reference evidence="1 2" key="1">
    <citation type="submission" date="2020-08" db="EMBL/GenBank/DDBJ databases">
        <title>Genome public.</title>
        <authorList>
            <person name="Liu C."/>
            <person name="Sun Q."/>
        </authorList>
    </citation>
    <scope>NUCLEOTIDE SEQUENCE [LARGE SCALE GENOMIC DNA]</scope>
    <source>
        <strain evidence="1 2">NSJ-46</strain>
    </source>
</reference>
<keyword evidence="2" id="KW-1185">Reference proteome</keyword>
<comment type="caution">
    <text evidence="1">The sequence shown here is derived from an EMBL/GenBank/DDBJ whole genome shotgun (WGS) entry which is preliminary data.</text>
</comment>
<dbReference type="PANTHER" id="PTHR46124">
    <property type="entry name" value="D-AMINOACYL-TRNA DEACYLASE"/>
    <property type="match status" value="1"/>
</dbReference>
<keyword evidence="1" id="KW-0378">Hydrolase</keyword>
<sequence length="120" mass="13651">MIRTILKKKRRQFKGVIHCFQGDIKLANQYMEFGFYLGIGGLVTYTDRCSVLRKAMTDIPIERIVLETDCPYLTPEPLEGYNTPKNLPLIAETIAELKDLDAGKVKAENVKNAQTLFGLW</sequence>
<evidence type="ECO:0000313" key="1">
    <source>
        <dbReference type="EMBL" id="MBC8571804.1"/>
    </source>
</evidence>
<dbReference type="GO" id="GO:0016787">
    <property type="term" value="F:hydrolase activity"/>
    <property type="evidence" value="ECO:0007669"/>
    <property type="project" value="UniProtKB-KW"/>
</dbReference>
<evidence type="ECO:0000313" key="2">
    <source>
        <dbReference type="Proteomes" id="UP000657421"/>
    </source>
</evidence>
<dbReference type="Proteomes" id="UP000657421">
    <property type="component" value="Unassembled WGS sequence"/>
</dbReference>
<dbReference type="Gene3D" id="3.20.20.140">
    <property type="entry name" value="Metal-dependent hydrolases"/>
    <property type="match status" value="1"/>
</dbReference>
<dbReference type="InterPro" id="IPR032466">
    <property type="entry name" value="Metal_Hydrolase"/>
</dbReference>
<dbReference type="EMBL" id="JACRSZ010000001">
    <property type="protein sequence ID" value="MBC8571804.1"/>
    <property type="molecule type" value="Genomic_DNA"/>
</dbReference>
<dbReference type="InterPro" id="IPR001130">
    <property type="entry name" value="TatD-like"/>
</dbReference>
<gene>
    <name evidence="1" type="ORF">H8716_01690</name>
</gene>
<dbReference type="RefSeq" id="WP_330606446.1">
    <property type="nucleotide sequence ID" value="NZ_JACRSZ010000001.1"/>
</dbReference>
<accession>A0ABR7N5X4</accession>